<evidence type="ECO:0000256" key="1">
    <source>
        <dbReference type="ARBA" id="ARBA00004651"/>
    </source>
</evidence>
<dbReference type="PANTHER" id="PTHR30572:SF4">
    <property type="entry name" value="ABC TRANSPORTER PERMEASE YTRF"/>
    <property type="match status" value="1"/>
</dbReference>
<evidence type="ECO:0008006" key="12">
    <source>
        <dbReference type="Google" id="ProtNLM"/>
    </source>
</evidence>
<evidence type="ECO:0000259" key="9">
    <source>
        <dbReference type="Pfam" id="PF12704"/>
    </source>
</evidence>
<dbReference type="Pfam" id="PF12704">
    <property type="entry name" value="MacB_PCD"/>
    <property type="match status" value="1"/>
</dbReference>
<feature type="transmembrane region" description="Helical" evidence="7">
    <location>
        <begin position="298"/>
        <end position="321"/>
    </location>
</feature>
<proteinExistence type="inferred from homology"/>
<feature type="transmembrane region" description="Helical" evidence="7">
    <location>
        <begin position="418"/>
        <end position="438"/>
    </location>
</feature>
<gene>
    <name evidence="10" type="ORF">SD71_18795</name>
</gene>
<evidence type="ECO:0000256" key="4">
    <source>
        <dbReference type="ARBA" id="ARBA00022989"/>
    </source>
</evidence>
<keyword evidence="11" id="KW-1185">Reference proteome</keyword>
<sequence>MKSYSSLAGRYLKQQRRKSILTVIGIILSVALISALGTMGQAMKDNMLSEAIYENGSYHFAYKEPTPDLYTKIKDHVLVERVGILREGVHTELPSGNQIQVDELDANAIQLLPIHLDKGRFPQSSNELVAEAWLLNQLPEKPQLGGFAELFSADGKKQRYEVVGIVKNQKYSQLEGKAHAFTMLTGDESAINARSTLFLTLKPGVDISIQIQPFSTLHTPFDTNRPVLNYLGESSDSNLNRALAIIFGTLIGLVVLSTVAVIYNSFNIAVLERIRQFGLLRTLGATPRQIRHLVFREASTLAVIGIPIGLLLGWGGLWLTLWLMTSSGFQILQMEDFHLTFHWWIIGGSMATALLAVYLAAWLPARKASGVSPVDAVRGAGSIVRESYRKNRFPSLLKLIGIEGSMASKNIRRNRAKFRITTFSIIVSITLFIVFHFFTQEAFKLTVNTNENDRIAFEVRQTVYSGDEANPNKTNDIVSPKTVKEIADMPGVYGVYGQYQWPNTQALVRHDDVDQSFLQKTELALDDVNWNGEGKKVVYSNLTLYDDARLKEAAKYLISGTADPDKLAAEDGVLIVQTVKPLVDGGRKREQMELTRYKVGDKLILMMGVTENPTKENVREVTVAGILNQSPFNAPYSEHSLTVMAVKPTFAKLLEAVAPEQDGIDYGTSLIGIEVALKDGADPEPIRQKLEDIANTVQAGRFIDYVSEQQKARNFALQMQIFVYGFLSVIGLIGSLNIINTVQTNLLLRRREIGLLQSVGMTMSQIRKMASAEGVWFGVIGSFWGLLLGAGISYFLHMQLSNVQGLPFAFPWGGALIACGIALAVGLLSVQGPLRRMAKANLIEELREEA</sequence>
<dbReference type="Pfam" id="PF02687">
    <property type="entry name" value="FtsX"/>
    <property type="match status" value="2"/>
</dbReference>
<evidence type="ECO:0000256" key="3">
    <source>
        <dbReference type="ARBA" id="ARBA00022692"/>
    </source>
</evidence>
<name>A0ABR5A1L7_9BACL</name>
<feature type="domain" description="MacB-like periplasmic core" evidence="9">
    <location>
        <begin position="19"/>
        <end position="207"/>
    </location>
</feature>
<evidence type="ECO:0000256" key="5">
    <source>
        <dbReference type="ARBA" id="ARBA00023136"/>
    </source>
</evidence>
<comment type="similarity">
    <text evidence="6">Belongs to the ABC-4 integral membrane protein family.</text>
</comment>
<dbReference type="RefSeq" id="WP_041066686.1">
    <property type="nucleotide sequence ID" value="NZ_JXAL01000029.1"/>
</dbReference>
<feature type="transmembrane region" description="Helical" evidence="7">
    <location>
        <begin position="20"/>
        <end position="39"/>
    </location>
</feature>
<accession>A0ABR5A1L7</accession>
<feature type="transmembrane region" description="Helical" evidence="7">
    <location>
        <begin position="775"/>
        <end position="796"/>
    </location>
</feature>
<feature type="domain" description="ABC3 transporter permease C-terminal" evidence="8">
    <location>
        <begin position="250"/>
        <end position="373"/>
    </location>
</feature>
<dbReference type="InterPro" id="IPR025857">
    <property type="entry name" value="MacB_PCD"/>
</dbReference>
<reference evidence="10 11" key="1">
    <citation type="submission" date="2014-12" db="EMBL/GenBank/DDBJ databases">
        <title>Draft genome sequence of Cohnella kolymensis strain B-2846.</title>
        <authorList>
            <person name="Karlyshev A.V."/>
            <person name="Kudryashova E.B."/>
        </authorList>
    </citation>
    <scope>NUCLEOTIDE SEQUENCE [LARGE SCALE GENOMIC DNA]</scope>
    <source>
        <strain evidence="10 11">VKM B-2846</strain>
    </source>
</reference>
<comment type="caution">
    <text evidence="10">The sequence shown here is derived from an EMBL/GenBank/DDBJ whole genome shotgun (WGS) entry which is preliminary data.</text>
</comment>
<keyword evidence="2" id="KW-1003">Cell membrane</keyword>
<evidence type="ECO:0000256" key="7">
    <source>
        <dbReference type="SAM" id="Phobius"/>
    </source>
</evidence>
<feature type="transmembrane region" description="Helical" evidence="7">
    <location>
        <begin position="242"/>
        <end position="266"/>
    </location>
</feature>
<dbReference type="PANTHER" id="PTHR30572">
    <property type="entry name" value="MEMBRANE COMPONENT OF TRANSPORTER-RELATED"/>
    <property type="match status" value="1"/>
</dbReference>
<evidence type="ECO:0000256" key="2">
    <source>
        <dbReference type="ARBA" id="ARBA00022475"/>
    </source>
</evidence>
<dbReference type="EMBL" id="JXAL01000029">
    <property type="protein sequence ID" value="KIL34533.1"/>
    <property type="molecule type" value="Genomic_DNA"/>
</dbReference>
<dbReference type="InterPro" id="IPR050250">
    <property type="entry name" value="Macrolide_Exporter_MacB"/>
</dbReference>
<feature type="transmembrane region" description="Helical" evidence="7">
    <location>
        <begin position="808"/>
        <end position="830"/>
    </location>
</feature>
<keyword evidence="5 7" id="KW-0472">Membrane</keyword>
<evidence type="ECO:0000313" key="11">
    <source>
        <dbReference type="Proteomes" id="UP000054526"/>
    </source>
</evidence>
<feature type="transmembrane region" description="Helical" evidence="7">
    <location>
        <begin position="721"/>
        <end position="742"/>
    </location>
</feature>
<dbReference type="Proteomes" id="UP000054526">
    <property type="component" value="Unassembled WGS sequence"/>
</dbReference>
<dbReference type="InterPro" id="IPR003838">
    <property type="entry name" value="ABC3_permease_C"/>
</dbReference>
<comment type="subcellular location">
    <subcellularLocation>
        <location evidence="1">Cell membrane</location>
        <topology evidence="1">Multi-pass membrane protein</topology>
    </subcellularLocation>
</comment>
<evidence type="ECO:0000256" key="6">
    <source>
        <dbReference type="ARBA" id="ARBA00038076"/>
    </source>
</evidence>
<organism evidence="10 11">
    <name type="scientific">Cohnella kolymensis</name>
    <dbReference type="NCBI Taxonomy" id="1590652"/>
    <lineage>
        <taxon>Bacteria</taxon>
        <taxon>Bacillati</taxon>
        <taxon>Bacillota</taxon>
        <taxon>Bacilli</taxon>
        <taxon>Bacillales</taxon>
        <taxon>Paenibacillaceae</taxon>
        <taxon>Cohnella</taxon>
    </lineage>
</organism>
<feature type="domain" description="ABC3 transporter permease C-terminal" evidence="8">
    <location>
        <begin position="726"/>
        <end position="841"/>
    </location>
</feature>
<keyword evidence="3 7" id="KW-0812">Transmembrane</keyword>
<keyword evidence="4 7" id="KW-1133">Transmembrane helix</keyword>
<feature type="transmembrane region" description="Helical" evidence="7">
    <location>
        <begin position="341"/>
        <end position="363"/>
    </location>
</feature>
<evidence type="ECO:0000259" key="8">
    <source>
        <dbReference type="Pfam" id="PF02687"/>
    </source>
</evidence>
<evidence type="ECO:0000313" key="10">
    <source>
        <dbReference type="EMBL" id="KIL34533.1"/>
    </source>
</evidence>
<protein>
    <recommendedName>
        <fullName evidence="12">ABC transporter permease</fullName>
    </recommendedName>
</protein>